<evidence type="ECO:0008006" key="4">
    <source>
        <dbReference type="Google" id="ProtNLM"/>
    </source>
</evidence>
<name>A0ABS0ZY61_9ENTR</name>
<feature type="chain" id="PRO_5045087197" description="Lipoprotein" evidence="1">
    <location>
        <begin position="24"/>
        <end position="132"/>
    </location>
</feature>
<dbReference type="PROSITE" id="PS51257">
    <property type="entry name" value="PROKAR_LIPOPROTEIN"/>
    <property type="match status" value="1"/>
</dbReference>
<keyword evidence="1" id="KW-0732">Signal</keyword>
<comment type="caution">
    <text evidence="2">The sequence shown here is derived from an EMBL/GenBank/DDBJ whole genome shotgun (WGS) entry which is preliminary data.</text>
</comment>
<feature type="signal peptide" evidence="1">
    <location>
        <begin position="1"/>
        <end position="23"/>
    </location>
</feature>
<reference evidence="2 3" key="1">
    <citation type="submission" date="2020-11" db="EMBL/GenBank/DDBJ databases">
        <title>Enhanced detection system for hospital associated transmission using whole genome sequencing surveillance.</title>
        <authorList>
            <person name="Harrison L.H."/>
            <person name="Van Tyne D."/>
            <person name="Marsh J.W."/>
            <person name="Griffith M.P."/>
            <person name="Snyder D.J."/>
            <person name="Cooper V.S."/>
            <person name="Mustapha M."/>
        </authorList>
    </citation>
    <scope>NUCLEOTIDE SEQUENCE [LARGE SCALE GENOMIC DNA]</scope>
    <source>
        <strain evidence="2 3">CB00117</strain>
    </source>
</reference>
<protein>
    <recommendedName>
        <fullName evidence="4">Lipoprotein</fullName>
    </recommendedName>
</protein>
<sequence>MKRLSRNVLFMTLFTLTACSATGADKIEPIRQMQIPLVQPNDSAAKIPLSQLASLYQYNHQHISTLSASIKTRYLQEVKPKEVFEHDNDVQRVYAALSKLEELQMMNEHYFTERNETGLRKIENALSPLIRG</sequence>
<dbReference type="EMBL" id="JADWND010000018">
    <property type="protein sequence ID" value="MBJ8383679.1"/>
    <property type="molecule type" value="Genomic_DNA"/>
</dbReference>
<accession>A0ABS0ZY61</accession>
<proteinExistence type="predicted"/>
<evidence type="ECO:0000256" key="1">
    <source>
        <dbReference type="SAM" id="SignalP"/>
    </source>
</evidence>
<evidence type="ECO:0000313" key="3">
    <source>
        <dbReference type="Proteomes" id="UP000746649"/>
    </source>
</evidence>
<keyword evidence="3" id="KW-1185">Reference proteome</keyword>
<dbReference type="RefSeq" id="WP_200036096.1">
    <property type="nucleotide sequence ID" value="NZ_JAFFRW010000007.1"/>
</dbReference>
<dbReference type="Proteomes" id="UP000746649">
    <property type="component" value="Unassembled WGS sequence"/>
</dbReference>
<gene>
    <name evidence="2" type="ORF">I6M88_22310</name>
</gene>
<evidence type="ECO:0000313" key="2">
    <source>
        <dbReference type="EMBL" id="MBJ8383679.1"/>
    </source>
</evidence>
<organism evidence="2 3">
    <name type="scientific">Citrobacter sedlakii</name>
    <dbReference type="NCBI Taxonomy" id="67826"/>
    <lineage>
        <taxon>Bacteria</taxon>
        <taxon>Pseudomonadati</taxon>
        <taxon>Pseudomonadota</taxon>
        <taxon>Gammaproteobacteria</taxon>
        <taxon>Enterobacterales</taxon>
        <taxon>Enterobacteriaceae</taxon>
        <taxon>Citrobacter</taxon>
        <taxon>Citrobacter freundii complex</taxon>
    </lineage>
</organism>